<dbReference type="GO" id="GO:0005829">
    <property type="term" value="C:cytosol"/>
    <property type="evidence" value="ECO:0007669"/>
    <property type="project" value="TreeGrafter"/>
</dbReference>
<evidence type="ECO:0000313" key="3">
    <source>
        <dbReference type="EMBL" id="OOM07463.1"/>
    </source>
</evidence>
<dbReference type="EMBL" id="LZYZ01000008">
    <property type="protein sequence ID" value="OOM07463.1"/>
    <property type="molecule type" value="Genomic_DNA"/>
</dbReference>
<dbReference type="RefSeq" id="WP_077866995.1">
    <property type="nucleotide sequence ID" value="NZ_LZYZ01000008.1"/>
</dbReference>
<proteinExistence type="predicted"/>
<reference evidence="3 4" key="1">
    <citation type="submission" date="2016-05" db="EMBL/GenBank/DDBJ databases">
        <title>Microbial solvent formation.</title>
        <authorList>
            <person name="Poehlein A."/>
            <person name="Montoya Solano J.D."/>
            <person name="Flitsch S."/>
            <person name="Krabben P."/>
            <person name="Duerre P."/>
            <person name="Daniel R."/>
        </authorList>
    </citation>
    <scope>NUCLEOTIDE SEQUENCE [LARGE SCALE GENOMIC DNA]</scope>
    <source>
        <strain evidence="3 4">L1-8</strain>
    </source>
</reference>
<dbReference type="InterPro" id="IPR036477">
    <property type="entry name" value="Formyl_transf_N_sf"/>
</dbReference>
<dbReference type="GO" id="GO:0004479">
    <property type="term" value="F:methionyl-tRNA formyltransferase activity"/>
    <property type="evidence" value="ECO:0007669"/>
    <property type="project" value="UniProtKB-EC"/>
</dbReference>
<gene>
    <name evidence="3" type="primary">fmt_2</name>
    <name evidence="3" type="ORF">CLOSAC_39930</name>
</gene>
<evidence type="ECO:0000259" key="1">
    <source>
        <dbReference type="Pfam" id="PF00551"/>
    </source>
</evidence>
<comment type="caution">
    <text evidence="3">The sequence shown here is derived from an EMBL/GenBank/DDBJ whole genome shotgun (WGS) entry which is preliminary data.</text>
</comment>
<dbReference type="PANTHER" id="PTHR11138:SF5">
    <property type="entry name" value="METHIONYL-TRNA FORMYLTRANSFERASE, MITOCHONDRIAL"/>
    <property type="match status" value="1"/>
</dbReference>
<organism evidence="3 4">
    <name type="scientific">Clostridium saccharobutylicum</name>
    <dbReference type="NCBI Taxonomy" id="169679"/>
    <lineage>
        <taxon>Bacteria</taxon>
        <taxon>Bacillati</taxon>
        <taxon>Bacillota</taxon>
        <taxon>Clostridia</taxon>
        <taxon>Eubacteriales</taxon>
        <taxon>Clostridiaceae</taxon>
        <taxon>Clostridium</taxon>
    </lineage>
</organism>
<sequence length="564" mass="65869">MSDYKKKSCMIIGLGSLCISCSEHILNNSDLDIVGIISADESVIKWAKSNNIRCLLVNNKVKYTLSKEEIDKFVKEYEFDYFFSIINAMFLPEWIIKLPKKYAINFHDSALPKYAGIDTTSWVIMNREKEHGVTWHIMSSEIDQGDIIKQNHIQVRKNETAYTLNKRGFAAGFEGFKELLEELLLDKVVLKKQIIEEGSYYSRSKPYLKDMSIWNIGFICWQNCAEDIDALVRALSFGPDRNALGTPKIIIEDCFYIVEQVKIYNSKSNLEQGTVVEINKNSFKVATNTNEIEIKDIFEIDGTKISIEELKKRHNLKVNSKLGKVNENIISKMKDIDSKIIWKENYWVNKLANYELVYLSIENGKLGKAKENKLITKKMILSKELQKALVNTCESNDFDLCKFIFTCFASFLLSKCDKESMYIWYSDSDSIKYLEGVETLYSNYVPCKIENLNTDGFREFYNNVDEEIGEVKKEKYLMWDIFYRYPQLRDSKLTCKDMTQFAYSFNSNENTKLKLVPKFDLSFNVDHINTEILFNFAYSTRYYNDLEEFINNFQSFLTNYILDK</sequence>
<name>A0A1S8MTH1_CLOSA</name>
<protein>
    <submittedName>
        <fullName evidence="3">Methionyl-tRNA formyltransferase</fullName>
        <ecNumber evidence="3">2.1.2.9</ecNumber>
    </submittedName>
</protein>
<dbReference type="PANTHER" id="PTHR11138">
    <property type="entry name" value="METHIONYL-TRNA FORMYLTRANSFERASE"/>
    <property type="match status" value="1"/>
</dbReference>
<feature type="domain" description="Formyl transferase C-terminal" evidence="2">
    <location>
        <begin position="217"/>
        <end position="314"/>
    </location>
</feature>
<dbReference type="Proteomes" id="UP000191154">
    <property type="component" value="Unassembled WGS sequence"/>
</dbReference>
<dbReference type="InterPro" id="IPR011034">
    <property type="entry name" value="Formyl_transferase-like_C_sf"/>
</dbReference>
<keyword evidence="3" id="KW-0808">Transferase</keyword>
<dbReference type="InterPro" id="IPR002376">
    <property type="entry name" value="Formyl_transf_N"/>
</dbReference>
<dbReference type="AlphaFoldDB" id="A0A1S8MTH1"/>
<dbReference type="Gene3D" id="3.40.50.12230">
    <property type="match status" value="1"/>
</dbReference>
<dbReference type="SUPFAM" id="SSF53328">
    <property type="entry name" value="Formyltransferase"/>
    <property type="match status" value="1"/>
</dbReference>
<dbReference type="Pfam" id="PF00551">
    <property type="entry name" value="Formyl_trans_N"/>
    <property type="match status" value="1"/>
</dbReference>
<evidence type="ECO:0000313" key="4">
    <source>
        <dbReference type="Proteomes" id="UP000191154"/>
    </source>
</evidence>
<evidence type="ECO:0000259" key="2">
    <source>
        <dbReference type="Pfam" id="PF02911"/>
    </source>
</evidence>
<dbReference type="SUPFAM" id="SSF50486">
    <property type="entry name" value="FMT C-terminal domain-like"/>
    <property type="match status" value="1"/>
</dbReference>
<dbReference type="Gene3D" id="3.30.559.30">
    <property type="entry name" value="Nonribosomal peptide synthetase, condensation domain"/>
    <property type="match status" value="1"/>
</dbReference>
<feature type="domain" description="Formyl transferase N-terminal" evidence="1">
    <location>
        <begin position="27"/>
        <end position="174"/>
    </location>
</feature>
<dbReference type="InterPro" id="IPR005793">
    <property type="entry name" value="Formyl_trans_C"/>
</dbReference>
<dbReference type="Pfam" id="PF02911">
    <property type="entry name" value="Formyl_trans_C"/>
    <property type="match status" value="1"/>
</dbReference>
<accession>A0A1S8MTH1</accession>
<dbReference type="SUPFAM" id="SSF52777">
    <property type="entry name" value="CoA-dependent acyltransferases"/>
    <property type="match status" value="1"/>
</dbReference>
<dbReference type="EC" id="2.1.2.9" evidence="3"/>